<dbReference type="RefSeq" id="WP_183985021.1">
    <property type="nucleotide sequence ID" value="NZ_JACIEV010000006.1"/>
</dbReference>
<proteinExistence type="predicted"/>
<evidence type="ECO:0000256" key="1">
    <source>
        <dbReference type="SAM" id="Phobius"/>
    </source>
</evidence>
<name>A0A840FMF6_9SPHN</name>
<sequence>MTAEDEGKAGGGLGIKAGLVVLILVTFVLMARAGISLSLANRSPESALRANPSSDAAGARDALLRVQQDTSKRGRAAIRATSAGIVQRDPTNVVALTALGLATDDVKRARAIMVKSDELSRRQLLGQLWLIQDAVDRNDVRGALVHYDIALRTSPRAAAILFPVLVNATTDPDLLPDMARMLARQPAWGAQFLQQLAQSSTDLPNAARLFQALIARGVSPGGQALVTLTQRLVDAQRYEVAWNLYRSFRKDQPRDGVRNGDFGDDPYFPVAFDWQVSENQADLAASIDRMGSNGRLSFSASSGTGGGAARQLLLLDPGQHSLSAIAYDIASAAAQRPYINVICAVTGAELGRLVLPLAGQGGKRAIGKITVPVGCPAQWLYVTVPAADSFEPNTGAVSQIQVD</sequence>
<dbReference type="Proteomes" id="UP000529795">
    <property type="component" value="Unassembled WGS sequence"/>
</dbReference>
<feature type="transmembrane region" description="Helical" evidence="1">
    <location>
        <begin position="20"/>
        <end position="40"/>
    </location>
</feature>
<accession>A0A840FMF6</accession>
<gene>
    <name evidence="2" type="ORF">GGQ80_002388</name>
</gene>
<dbReference type="AlphaFoldDB" id="A0A840FMF6"/>
<protein>
    <submittedName>
        <fullName evidence="2">Uncharacterized protein</fullName>
    </submittedName>
</protein>
<reference evidence="2 3" key="1">
    <citation type="submission" date="2020-08" db="EMBL/GenBank/DDBJ databases">
        <title>Genomic Encyclopedia of Type Strains, Phase IV (KMG-IV): sequencing the most valuable type-strain genomes for metagenomic binning, comparative biology and taxonomic classification.</title>
        <authorList>
            <person name="Goeker M."/>
        </authorList>
    </citation>
    <scope>NUCLEOTIDE SEQUENCE [LARGE SCALE GENOMIC DNA]</scope>
    <source>
        <strain evidence="2 3">YC6723</strain>
    </source>
</reference>
<keyword evidence="1" id="KW-1133">Transmembrane helix</keyword>
<keyword evidence="1" id="KW-0472">Membrane</keyword>
<comment type="caution">
    <text evidence="2">The sequence shown here is derived from an EMBL/GenBank/DDBJ whole genome shotgun (WGS) entry which is preliminary data.</text>
</comment>
<evidence type="ECO:0000313" key="2">
    <source>
        <dbReference type="EMBL" id="MBB4154475.1"/>
    </source>
</evidence>
<keyword evidence="3" id="KW-1185">Reference proteome</keyword>
<keyword evidence="1" id="KW-0812">Transmembrane</keyword>
<organism evidence="2 3">
    <name type="scientific">Sphingomonas jinjuensis</name>
    <dbReference type="NCBI Taxonomy" id="535907"/>
    <lineage>
        <taxon>Bacteria</taxon>
        <taxon>Pseudomonadati</taxon>
        <taxon>Pseudomonadota</taxon>
        <taxon>Alphaproteobacteria</taxon>
        <taxon>Sphingomonadales</taxon>
        <taxon>Sphingomonadaceae</taxon>
        <taxon>Sphingomonas</taxon>
    </lineage>
</organism>
<evidence type="ECO:0000313" key="3">
    <source>
        <dbReference type="Proteomes" id="UP000529795"/>
    </source>
</evidence>
<dbReference type="EMBL" id="JACIEV010000006">
    <property type="protein sequence ID" value="MBB4154475.1"/>
    <property type="molecule type" value="Genomic_DNA"/>
</dbReference>